<evidence type="ECO:0000256" key="1">
    <source>
        <dbReference type="SAM" id="SignalP"/>
    </source>
</evidence>
<name>A0A067TGP4_GALM3</name>
<feature type="signal peptide" evidence="1">
    <location>
        <begin position="1"/>
        <end position="20"/>
    </location>
</feature>
<keyword evidence="3" id="KW-1185">Reference proteome</keyword>
<proteinExistence type="predicted"/>
<gene>
    <name evidence="2" type="ORF">GALMADRAFT_237561</name>
</gene>
<keyword evidence="1" id="KW-0732">Signal</keyword>
<dbReference type="HOGENOM" id="CLU_1713394_0_0_1"/>
<evidence type="ECO:0000313" key="3">
    <source>
        <dbReference type="Proteomes" id="UP000027222"/>
    </source>
</evidence>
<reference evidence="3" key="1">
    <citation type="journal article" date="2014" name="Proc. Natl. Acad. Sci. U.S.A.">
        <title>Extensive sampling of basidiomycete genomes demonstrates inadequacy of the white-rot/brown-rot paradigm for wood decay fungi.</title>
        <authorList>
            <person name="Riley R."/>
            <person name="Salamov A.A."/>
            <person name="Brown D.W."/>
            <person name="Nagy L.G."/>
            <person name="Floudas D."/>
            <person name="Held B.W."/>
            <person name="Levasseur A."/>
            <person name="Lombard V."/>
            <person name="Morin E."/>
            <person name="Otillar R."/>
            <person name="Lindquist E.A."/>
            <person name="Sun H."/>
            <person name="LaButti K.M."/>
            <person name="Schmutz J."/>
            <person name="Jabbour D."/>
            <person name="Luo H."/>
            <person name="Baker S.E."/>
            <person name="Pisabarro A.G."/>
            <person name="Walton J.D."/>
            <person name="Blanchette R.A."/>
            <person name="Henrissat B."/>
            <person name="Martin F."/>
            <person name="Cullen D."/>
            <person name="Hibbett D.S."/>
            <person name="Grigoriev I.V."/>
        </authorList>
    </citation>
    <scope>NUCLEOTIDE SEQUENCE [LARGE SCALE GENOMIC DNA]</scope>
    <source>
        <strain evidence="3">CBS 339.88</strain>
    </source>
</reference>
<dbReference type="EMBL" id="KL142369">
    <property type="protein sequence ID" value="KDR82321.1"/>
    <property type="molecule type" value="Genomic_DNA"/>
</dbReference>
<sequence length="153" mass="16425">MRLHILQVLGNLGLTRICLTQTIGPDIDKASIDLMAKKLKSATLCASNDYLNPSISLSLLSSKLPSSCFPPLSGSGQAWAILSPYLPNASLSTAVRHQHTSKVYCAANAVHASARAMTPAILVHHLSKSLHPSPIAVWQSSCSLIWRGRGVFR</sequence>
<accession>A0A067TGP4</accession>
<organism evidence="2 3">
    <name type="scientific">Galerina marginata (strain CBS 339.88)</name>
    <dbReference type="NCBI Taxonomy" id="685588"/>
    <lineage>
        <taxon>Eukaryota</taxon>
        <taxon>Fungi</taxon>
        <taxon>Dikarya</taxon>
        <taxon>Basidiomycota</taxon>
        <taxon>Agaricomycotina</taxon>
        <taxon>Agaricomycetes</taxon>
        <taxon>Agaricomycetidae</taxon>
        <taxon>Agaricales</taxon>
        <taxon>Agaricineae</taxon>
        <taxon>Strophariaceae</taxon>
        <taxon>Galerina</taxon>
    </lineage>
</organism>
<dbReference type="AlphaFoldDB" id="A0A067TGP4"/>
<dbReference type="Proteomes" id="UP000027222">
    <property type="component" value="Unassembled WGS sequence"/>
</dbReference>
<protein>
    <submittedName>
        <fullName evidence="2">Uncharacterized protein</fullName>
    </submittedName>
</protein>
<evidence type="ECO:0000313" key="2">
    <source>
        <dbReference type="EMBL" id="KDR82321.1"/>
    </source>
</evidence>
<feature type="chain" id="PRO_5001646803" evidence="1">
    <location>
        <begin position="21"/>
        <end position="153"/>
    </location>
</feature>